<dbReference type="OrthoDB" id="5409995at2759"/>
<accession>A0A6A4I6C4</accession>
<feature type="region of interest" description="Disordered" evidence="1">
    <location>
        <begin position="1"/>
        <end position="59"/>
    </location>
</feature>
<dbReference type="EMBL" id="ML769395">
    <property type="protein sequence ID" value="KAE9407532.1"/>
    <property type="molecule type" value="Genomic_DNA"/>
</dbReference>
<proteinExistence type="predicted"/>
<evidence type="ECO:0000313" key="3">
    <source>
        <dbReference type="Proteomes" id="UP000799118"/>
    </source>
</evidence>
<dbReference type="AlphaFoldDB" id="A0A6A4I6C4"/>
<feature type="compositionally biased region" description="Polar residues" evidence="1">
    <location>
        <begin position="29"/>
        <end position="41"/>
    </location>
</feature>
<organism evidence="2 3">
    <name type="scientific">Gymnopus androsaceus JB14</name>
    <dbReference type="NCBI Taxonomy" id="1447944"/>
    <lineage>
        <taxon>Eukaryota</taxon>
        <taxon>Fungi</taxon>
        <taxon>Dikarya</taxon>
        <taxon>Basidiomycota</taxon>
        <taxon>Agaricomycotina</taxon>
        <taxon>Agaricomycetes</taxon>
        <taxon>Agaricomycetidae</taxon>
        <taxon>Agaricales</taxon>
        <taxon>Marasmiineae</taxon>
        <taxon>Omphalotaceae</taxon>
        <taxon>Gymnopus</taxon>
    </lineage>
</organism>
<sequence length="59" mass="6613">MPLAYLDRATTSAEEDLPNQPHSRHLGTLHSNSTAHNSPPTSKFRDDIRGTFPSRLELQ</sequence>
<reference evidence="2" key="1">
    <citation type="journal article" date="2019" name="Environ. Microbiol.">
        <title>Fungal ecological strategies reflected in gene transcription - a case study of two litter decomposers.</title>
        <authorList>
            <person name="Barbi F."/>
            <person name="Kohler A."/>
            <person name="Barry K."/>
            <person name="Baskaran P."/>
            <person name="Daum C."/>
            <person name="Fauchery L."/>
            <person name="Ihrmark K."/>
            <person name="Kuo A."/>
            <person name="LaButti K."/>
            <person name="Lipzen A."/>
            <person name="Morin E."/>
            <person name="Grigoriev I.V."/>
            <person name="Henrissat B."/>
            <person name="Lindahl B."/>
            <person name="Martin F."/>
        </authorList>
    </citation>
    <scope>NUCLEOTIDE SEQUENCE</scope>
    <source>
        <strain evidence="2">JB14</strain>
    </source>
</reference>
<name>A0A6A4I6C4_9AGAR</name>
<keyword evidence="3" id="KW-1185">Reference proteome</keyword>
<protein>
    <submittedName>
        <fullName evidence="2">Uncharacterized protein</fullName>
    </submittedName>
</protein>
<gene>
    <name evidence="2" type="ORF">BT96DRAFT_914529</name>
</gene>
<evidence type="ECO:0000256" key="1">
    <source>
        <dbReference type="SAM" id="MobiDB-lite"/>
    </source>
</evidence>
<evidence type="ECO:0000313" key="2">
    <source>
        <dbReference type="EMBL" id="KAE9407532.1"/>
    </source>
</evidence>
<dbReference type="Proteomes" id="UP000799118">
    <property type="component" value="Unassembled WGS sequence"/>
</dbReference>